<dbReference type="RefSeq" id="WP_002855653.1">
    <property type="nucleotide sequence ID" value="NZ_CP082331.1"/>
</dbReference>
<accession>A0AAP3ES29</accession>
<name>A0AAP3ES29_MICLU</name>
<evidence type="ECO:0000256" key="1">
    <source>
        <dbReference type="ARBA" id="ARBA00022741"/>
    </source>
</evidence>
<keyword evidence="2 4" id="KW-0067">ATP-binding</keyword>
<keyword evidence="3 4" id="KW-0342">GTP-binding</keyword>
<dbReference type="HAMAP" id="MF_00636">
    <property type="entry name" value="RapZ_like"/>
    <property type="match status" value="1"/>
</dbReference>
<dbReference type="GO" id="GO:0005525">
    <property type="term" value="F:GTP binding"/>
    <property type="evidence" value="ECO:0007669"/>
    <property type="project" value="UniProtKB-UniRule"/>
</dbReference>
<keyword evidence="1 4" id="KW-0547">Nucleotide-binding</keyword>
<dbReference type="Gene3D" id="3.40.50.300">
    <property type="entry name" value="P-loop containing nucleotide triphosphate hydrolases"/>
    <property type="match status" value="1"/>
</dbReference>
<dbReference type="InterPro" id="IPR053930">
    <property type="entry name" value="RapZ-like_N"/>
</dbReference>
<dbReference type="InterPro" id="IPR005337">
    <property type="entry name" value="RapZ-like"/>
</dbReference>
<dbReference type="GO" id="GO:0005524">
    <property type="term" value="F:ATP binding"/>
    <property type="evidence" value="ECO:0007669"/>
    <property type="project" value="UniProtKB-UniRule"/>
</dbReference>
<evidence type="ECO:0000259" key="5">
    <source>
        <dbReference type="Pfam" id="PF03668"/>
    </source>
</evidence>
<gene>
    <name evidence="7" type="primary">rapZ</name>
    <name evidence="7" type="ORF">M3A82_000605</name>
</gene>
<dbReference type="Pfam" id="PF22740">
    <property type="entry name" value="PapZ_C"/>
    <property type="match status" value="1"/>
</dbReference>
<dbReference type="SUPFAM" id="SSF52540">
    <property type="entry name" value="P-loop containing nucleoside triphosphate hydrolases"/>
    <property type="match status" value="1"/>
</dbReference>
<evidence type="ECO:0000259" key="6">
    <source>
        <dbReference type="Pfam" id="PF22740"/>
    </source>
</evidence>
<feature type="domain" description="RapZ C-terminal" evidence="6">
    <location>
        <begin position="176"/>
        <end position="295"/>
    </location>
</feature>
<evidence type="ECO:0000256" key="4">
    <source>
        <dbReference type="HAMAP-Rule" id="MF_00636"/>
    </source>
</evidence>
<feature type="domain" description="RapZ-like N-terminal" evidence="5">
    <location>
        <begin position="15"/>
        <end position="168"/>
    </location>
</feature>
<evidence type="ECO:0000256" key="2">
    <source>
        <dbReference type="ARBA" id="ARBA00022840"/>
    </source>
</evidence>
<feature type="binding site" evidence="4">
    <location>
        <begin position="21"/>
        <end position="28"/>
    </location>
    <ligand>
        <name>ATP</name>
        <dbReference type="ChEBI" id="CHEBI:30616"/>
    </ligand>
</feature>
<evidence type="ECO:0000256" key="3">
    <source>
        <dbReference type="ARBA" id="ARBA00023134"/>
    </source>
</evidence>
<reference evidence="7" key="1">
    <citation type="submission" date="2023-06" db="EMBL/GenBank/DDBJ databases">
        <title>lsaBGC provides a comprehensive framework for evolutionary analysis of biosynthetic gene clusters within focal taxa.</title>
        <authorList>
            <person name="Salamzade R."/>
            <person name="Sandstrom S."/>
            <person name="Kalan L.R."/>
        </authorList>
    </citation>
    <scope>NUCLEOTIDE SEQUENCE</scope>
    <source>
        <strain evidence="7">P3-SID899</strain>
    </source>
</reference>
<dbReference type="InterPro" id="IPR053931">
    <property type="entry name" value="RapZ_C"/>
</dbReference>
<dbReference type="AlphaFoldDB" id="A0AAP3ES29"/>
<dbReference type="InterPro" id="IPR027417">
    <property type="entry name" value="P-loop_NTPase"/>
</dbReference>
<organism evidence="7 8">
    <name type="scientific">Micrococcus luteus</name>
    <name type="common">Micrococcus lysodeikticus</name>
    <dbReference type="NCBI Taxonomy" id="1270"/>
    <lineage>
        <taxon>Bacteria</taxon>
        <taxon>Bacillati</taxon>
        <taxon>Actinomycetota</taxon>
        <taxon>Actinomycetes</taxon>
        <taxon>Micrococcales</taxon>
        <taxon>Micrococcaceae</taxon>
        <taxon>Micrococcus</taxon>
    </lineage>
</organism>
<feature type="binding site" evidence="4">
    <location>
        <begin position="72"/>
        <end position="75"/>
    </location>
    <ligand>
        <name>GTP</name>
        <dbReference type="ChEBI" id="CHEBI:37565"/>
    </ligand>
</feature>
<protein>
    <submittedName>
        <fullName evidence="7">RNase adapter RapZ</fullName>
    </submittedName>
</protein>
<dbReference type="PANTHER" id="PTHR30448:SF0">
    <property type="entry name" value="RNASE ADAPTER PROTEIN RAPZ"/>
    <property type="match status" value="1"/>
</dbReference>
<comment type="caution">
    <text evidence="7">The sequence shown here is derived from an EMBL/GenBank/DDBJ whole genome shotgun (WGS) entry which is preliminary data.</text>
</comment>
<sequence>MTEETLQPEKPPTSEVLVIAGMSGAGRTTAAHALEDHGWDVVENMPPALFGTLAELIARSPEAFPRLAIVVDVRSRSYFEELHAALQHLANSGVEYRTVFLDADDHVLLRRFEAGRRPHPMQGNARLLDGIRAERDVVEPLKARADVVVDTTELNVHGLATEITELFTESGPVTLRLTIMSFGFKYGVPADANFVADMRFIPNPHWVPALRPHTGTEAAVADYVLSRPGVEDFLRRYVAMLGPVFEGYRRENKHYATLAIGCTGGKHRSVAVAEELARRLAQVPHVTVHVQHRDMGRE</sequence>
<dbReference type="EMBL" id="JALXKZ020000001">
    <property type="protein sequence ID" value="MCV7627849.1"/>
    <property type="molecule type" value="Genomic_DNA"/>
</dbReference>
<evidence type="ECO:0000313" key="8">
    <source>
        <dbReference type="Proteomes" id="UP001205867"/>
    </source>
</evidence>
<dbReference type="PANTHER" id="PTHR30448">
    <property type="entry name" value="RNASE ADAPTER PROTEIN RAPZ"/>
    <property type="match status" value="1"/>
</dbReference>
<evidence type="ECO:0000313" key="7">
    <source>
        <dbReference type="EMBL" id="MCV7627849.1"/>
    </source>
</evidence>
<proteinExistence type="inferred from homology"/>
<dbReference type="Proteomes" id="UP001205867">
    <property type="component" value="Unassembled WGS sequence"/>
</dbReference>
<dbReference type="NCBIfam" id="NF003828">
    <property type="entry name" value="PRK05416.1"/>
    <property type="match status" value="1"/>
</dbReference>
<dbReference type="Pfam" id="PF03668">
    <property type="entry name" value="RapZ-like_N"/>
    <property type="match status" value="1"/>
</dbReference>
<dbReference type="PIRSF" id="PIRSF005052">
    <property type="entry name" value="P-loopkin"/>
    <property type="match status" value="1"/>
</dbReference>